<evidence type="ECO:0000313" key="2">
    <source>
        <dbReference type="Proteomes" id="UP000494108"/>
    </source>
</evidence>
<dbReference type="RefSeq" id="WP_175176745.1">
    <property type="nucleotide sequence ID" value="NZ_CADIJX010000006.1"/>
</dbReference>
<gene>
    <name evidence="1" type="ORF">LMG3431_04436</name>
</gene>
<protein>
    <recommendedName>
        <fullName evidence="3">Type 4b pilus protein PilO2</fullName>
    </recommendedName>
</protein>
<keyword evidence="2" id="KW-1185">Reference proteome</keyword>
<evidence type="ECO:0008006" key="3">
    <source>
        <dbReference type="Google" id="ProtNLM"/>
    </source>
</evidence>
<sequence>MNRAPHFLLVECAGTDRKLALGLRWMVLIGSDASGLARARGRRLRATHVVVGGSPATVAGYGRVRKTWRRGAHAGASPRGRAPDIQAAAQLYALRYPAGGQCLIPLPEGRYWLVAAQDGTVLSQADKVFTSHDEALRAQERLRDQRPGLPVHDADSVWAALQQAVEPGARLAVLPSRWAALPLALRLFLICVGLAAAAPPLWNGLIVQRLMRKPEAVAQAQDSESRDQADRYLALLEGTPAHAPAELFRLLHAMGRLPIQVQGWALRRAQCDAGARAWECSARYARAYPFATNQLLHARLPKGWNVSFQPLEEATLSWQVASGAVTLAGLSLPHAQRVDTEWVTALQRLQPAFASIALAPAVPLPLLVAPGIDPSGPDLPVRPVIRRRALRMSGPLRSFALLPGSLPAVHWSRLALDVQPQHQPSLVASTLVAELHGEMYEQE</sequence>
<proteinExistence type="predicted"/>
<accession>A0A6S7ABG6</accession>
<dbReference type="Proteomes" id="UP000494108">
    <property type="component" value="Unassembled WGS sequence"/>
</dbReference>
<dbReference type="EMBL" id="CADIJX010000006">
    <property type="protein sequence ID" value="CAB3682473.1"/>
    <property type="molecule type" value="Genomic_DNA"/>
</dbReference>
<name>A0A6S7ABG6_9BURK</name>
<dbReference type="AlphaFoldDB" id="A0A6S7ABG6"/>
<organism evidence="1 2">
    <name type="scientific">Achromobacter pestifer</name>
    <dbReference type="NCBI Taxonomy" id="1353889"/>
    <lineage>
        <taxon>Bacteria</taxon>
        <taxon>Pseudomonadati</taxon>
        <taxon>Pseudomonadota</taxon>
        <taxon>Betaproteobacteria</taxon>
        <taxon>Burkholderiales</taxon>
        <taxon>Alcaligenaceae</taxon>
        <taxon>Achromobacter</taxon>
    </lineage>
</organism>
<evidence type="ECO:0000313" key="1">
    <source>
        <dbReference type="EMBL" id="CAB3682473.1"/>
    </source>
</evidence>
<reference evidence="1 2" key="1">
    <citation type="submission" date="2020-04" db="EMBL/GenBank/DDBJ databases">
        <authorList>
            <person name="De Canck E."/>
        </authorList>
    </citation>
    <scope>NUCLEOTIDE SEQUENCE [LARGE SCALE GENOMIC DNA]</scope>
    <source>
        <strain evidence="1 2">LMG 3431</strain>
    </source>
</reference>